<dbReference type="SUPFAM" id="SSF103088">
    <property type="entry name" value="OmpA-like"/>
    <property type="match status" value="1"/>
</dbReference>
<keyword evidence="4" id="KW-0812">Transmembrane</keyword>
<dbReference type="SUPFAM" id="SSF103647">
    <property type="entry name" value="TSP type-3 repeat"/>
    <property type="match status" value="1"/>
</dbReference>
<accession>A0ABR9XIJ5</accession>
<evidence type="ECO:0000256" key="2">
    <source>
        <dbReference type="ARBA" id="ARBA00022448"/>
    </source>
</evidence>
<evidence type="ECO:0000313" key="12">
    <source>
        <dbReference type="EMBL" id="MBE9667020.1"/>
    </source>
</evidence>
<evidence type="ECO:0000256" key="7">
    <source>
        <dbReference type="ARBA" id="ARBA00023136"/>
    </source>
</evidence>
<dbReference type="Gene3D" id="2.40.160.20">
    <property type="match status" value="1"/>
</dbReference>
<proteinExistence type="predicted"/>
<keyword evidence="3" id="KW-1134">Transmembrane beta strand</keyword>
<dbReference type="EMBL" id="JADFFM010000001">
    <property type="protein sequence ID" value="MBE9667020.1"/>
    <property type="molecule type" value="Genomic_DNA"/>
</dbReference>
<evidence type="ECO:0000256" key="1">
    <source>
        <dbReference type="ARBA" id="ARBA00004571"/>
    </source>
</evidence>
<keyword evidence="13" id="KW-1185">Reference proteome</keyword>
<dbReference type="Pfam" id="PF00691">
    <property type="entry name" value="OmpA"/>
    <property type="match status" value="1"/>
</dbReference>
<sequence>MKLQLKKTSLLVSGLIMGTKLFAQSPDSAATATYVKPFSPISSFRTWSIGIYAGSVSAYTPFQGKEDWHTQNITFGYGAYIKKQIWHSFGIQANFFRGQMKGKDPALGTAYDNFKTDINYAIDLTGVITLANISWSNQQGGMQPYVLAGGGLSGYKPMLYKGSVGTPGFRNGENIKEFYVPLGVGLKFNVSPGINIDLGYTVNFMHSDNIDGYTTGNNYDQFSYGHLGLEFALGKKSKPQLATHNPVASMRTEYTMKEIALQNQIDADRAANASLRSQVDATNASLAALNAKFTADTDGDGVPDFFDKCPGTPAGVKVDGAGCPLPAAKPDVKVYVTEEDRKIVKEAIRNLEFDFGKATIRPHSFPSLNRVAQLLIDKNFSLKLAGHTDNVGSDAANLKLSKDRAESVKSYLVSKGANASRIEATGYGESQPIATNKTAAGRQQNRRVEFTLF</sequence>
<keyword evidence="8" id="KW-0998">Cell outer membrane</keyword>
<organism evidence="12 13">
    <name type="scientific">Mucilaginibacter boryungensis</name>
    <dbReference type="NCBI Taxonomy" id="768480"/>
    <lineage>
        <taxon>Bacteria</taxon>
        <taxon>Pseudomonadati</taxon>
        <taxon>Bacteroidota</taxon>
        <taxon>Sphingobacteriia</taxon>
        <taxon>Sphingobacteriales</taxon>
        <taxon>Sphingobacteriaceae</taxon>
        <taxon>Mucilaginibacter</taxon>
    </lineage>
</organism>
<name>A0ABR9XIJ5_9SPHI</name>
<evidence type="ECO:0000256" key="9">
    <source>
        <dbReference type="PROSITE-ProRule" id="PRU00473"/>
    </source>
</evidence>
<keyword evidence="10" id="KW-0732">Signal</keyword>
<dbReference type="InterPro" id="IPR036737">
    <property type="entry name" value="OmpA-like_sf"/>
</dbReference>
<dbReference type="InterPro" id="IPR028974">
    <property type="entry name" value="TSP_type-3_rpt"/>
</dbReference>
<evidence type="ECO:0000313" key="13">
    <source>
        <dbReference type="Proteomes" id="UP000632774"/>
    </source>
</evidence>
<dbReference type="PRINTS" id="PR01021">
    <property type="entry name" value="OMPADOMAIN"/>
</dbReference>
<protein>
    <submittedName>
        <fullName evidence="12">OmpA family protein</fullName>
    </submittedName>
</protein>
<keyword evidence="6" id="KW-0626">Porin</keyword>
<dbReference type="InterPro" id="IPR011250">
    <property type="entry name" value="OMP/PagP_B-barrel"/>
</dbReference>
<evidence type="ECO:0000256" key="8">
    <source>
        <dbReference type="ARBA" id="ARBA00023237"/>
    </source>
</evidence>
<dbReference type="InterPro" id="IPR006664">
    <property type="entry name" value="OMP_bac"/>
</dbReference>
<evidence type="ECO:0000256" key="5">
    <source>
        <dbReference type="ARBA" id="ARBA00023065"/>
    </source>
</evidence>
<feature type="signal peptide" evidence="10">
    <location>
        <begin position="1"/>
        <end position="23"/>
    </location>
</feature>
<evidence type="ECO:0000259" key="11">
    <source>
        <dbReference type="PROSITE" id="PS51123"/>
    </source>
</evidence>
<feature type="domain" description="OmpA-like" evidence="11">
    <location>
        <begin position="340"/>
        <end position="453"/>
    </location>
</feature>
<dbReference type="SUPFAM" id="SSF56925">
    <property type="entry name" value="OMPA-like"/>
    <property type="match status" value="1"/>
</dbReference>
<evidence type="ECO:0000256" key="6">
    <source>
        <dbReference type="ARBA" id="ARBA00023114"/>
    </source>
</evidence>
<evidence type="ECO:0000256" key="10">
    <source>
        <dbReference type="SAM" id="SignalP"/>
    </source>
</evidence>
<dbReference type="PANTHER" id="PTHR30329:SF21">
    <property type="entry name" value="LIPOPROTEIN YIAD-RELATED"/>
    <property type="match status" value="1"/>
</dbReference>
<keyword evidence="7 9" id="KW-0472">Membrane</keyword>
<comment type="subcellular location">
    <subcellularLocation>
        <location evidence="1">Cell outer membrane</location>
        <topology evidence="1">Multi-pass membrane protein</topology>
    </subcellularLocation>
</comment>
<keyword evidence="2" id="KW-0813">Transport</keyword>
<dbReference type="InterPro" id="IPR006665">
    <property type="entry name" value="OmpA-like"/>
</dbReference>
<dbReference type="RefSeq" id="WP_194106376.1">
    <property type="nucleotide sequence ID" value="NZ_JADFFM010000001.1"/>
</dbReference>
<dbReference type="CDD" id="cd07185">
    <property type="entry name" value="OmpA_C-like"/>
    <property type="match status" value="1"/>
</dbReference>
<comment type="caution">
    <text evidence="12">The sequence shown here is derived from an EMBL/GenBank/DDBJ whole genome shotgun (WGS) entry which is preliminary data.</text>
</comment>
<gene>
    <name evidence="12" type="ORF">IRJ18_11665</name>
</gene>
<evidence type="ECO:0000256" key="4">
    <source>
        <dbReference type="ARBA" id="ARBA00022692"/>
    </source>
</evidence>
<evidence type="ECO:0000256" key="3">
    <source>
        <dbReference type="ARBA" id="ARBA00022452"/>
    </source>
</evidence>
<feature type="chain" id="PRO_5046935203" evidence="10">
    <location>
        <begin position="24"/>
        <end position="453"/>
    </location>
</feature>
<keyword evidence="5" id="KW-0406">Ion transport</keyword>
<dbReference type="InterPro" id="IPR050330">
    <property type="entry name" value="Bact_OuterMem_StrucFunc"/>
</dbReference>
<dbReference type="Gene3D" id="3.30.1330.60">
    <property type="entry name" value="OmpA-like domain"/>
    <property type="match status" value="1"/>
</dbReference>
<dbReference type="Proteomes" id="UP000632774">
    <property type="component" value="Unassembled WGS sequence"/>
</dbReference>
<dbReference type="PANTHER" id="PTHR30329">
    <property type="entry name" value="STATOR ELEMENT OF FLAGELLAR MOTOR COMPLEX"/>
    <property type="match status" value="1"/>
</dbReference>
<dbReference type="PROSITE" id="PS51123">
    <property type="entry name" value="OMPA_2"/>
    <property type="match status" value="1"/>
</dbReference>
<reference evidence="12 13" key="1">
    <citation type="submission" date="2020-10" db="EMBL/GenBank/DDBJ databases">
        <title>Mucilaginibacter mali sp. nov., isolated from rhizosphere soil of apple orchard.</title>
        <authorList>
            <person name="Lee J.-S."/>
            <person name="Kim H.S."/>
            <person name="Kim J.-S."/>
        </authorList>
    </citation>
    <scope>NUCLEOTIDE SEQUENCE [LARGE SCALE GENOMIC DNA]</scope>
    <source>
        <strain evidence="12 13">KCTC 23157</strain>
    </source>
</reference>